<protein>
    <submittedName>
        <fullName evidence="1">Uncharacterized protein</fullName>
    </submittedName>
</protein>
<dbReference type="AlphaFoldDB" id="A0A0A9BYK9"/>
<organism evidence="1">
    <name type="scientific">Arundo donax</name>
    <name type="common">Giant reed</name>
    <name type="synonym">Donax arundinaceus</name>
    <dbReference type="NCBI Taxonomy" id="35708"/>
    <lineage>
        <taxon>Eukaryota</taxon>
        <taxon>Viridiplantae</taxon>
        <taxon>Streptophyta</taxon>
        <taxon>Embryophyta</taxon>
        <taxon>Tracheophyta</taxon>
        <taxon>Spermatophyta</taxon>
        <taxon>Magnoliopsida</taxon>
        <taxon>Liliopsida</taxon>
        <taxon>Poales</taxon>
        <taxon>Poaceae</taxon>
        <taxon>PACMAD clade</taxon>
        <taxon>Arundinoideae</taxon>
        <taxon>Arundineae</taxon>
        <taxon>Arundo</taxon>
    </lineage>
</organism>
<accession>A0A0A9BYK9</accession>
<reference evidence="1" key="1">
    <citation type="submission" date="2014-09" db="EMBL/GenBank/DDBJ databases">
        <authorList>
            <person name="Magalhaes I.L.F."/>
            <person name="Oliveira U."/>
            <person name="Santos F.R."/>
            <person name="Vidigal T.H.D.A."/>
            <person name="Brescovit A.D."/>
            <person name="Santos A.J."/>
        </authorList>
    </citation>
    <scope>NUCLEOTIDE SEQUENCE</scope>
    <source>
        <tissue evidence="1">Shoot tissue taken approximately 20 cm above the soil surface</tissue>
    </source>
</reference>
<dbReference type="EMBL" id="GBRH01230587">
    <property type="protein sequence ID" value="JAD67308.1"/>
    <property type="molecule type" value="Transcribed_RNA"/>
</dbReference>
<sequence>MVNIVVESEITGGYKY</sequence>
<reference evidence="1" key="2">
    <citation type="journal article" date="2015" name="Data Brief">
        <title>Shoot transcriptome of the giant reed, Arundo donax.</title>
        <authorList>
            <person name="Barrero R.A."/>
            <person name="Guerrero F.D."/>
            <person name="Moolhuijzen P."/>
            <person name="Goolsby J.A."/>
            <person name="Tidwell J."/>
            <person name="Bellgard S.E."/>
            <person name="Bellgard M.I."/>
        </authorList>
    </citation>
    <scope>NUCLEOTIDE SEQUENCE</scope>
    <source>
        <tissue evidence="1">Shoot tissue taken approximately 20 cm above the soil surface</tissue>
    </source>
</reference>
<name>A0A0A9BYK9_ARUDO</name>
<proteinExistence type="predicted"/>
<evidence type="ECO:0000313" key="1">
    <source>
        <dbReference type="EMBL" id="JAD67308.1"/>
    </source>
</evidence>